<dbReference type="RefSeq" id="WP_267144556.1">
    <property type="nucleotide sequence ID" value="NZ_JAODIL010000081.1"/>
</dbReference>
<dbReference type="Gene3D" id="1.10.510.40">
    <property type="match status" value="1"/>
</dbReference>
<gene>
    <name evidence="5" type="ORF">N5923_22580</name>
</gene>
<comment type="similarity">
    <text evidence="1">Belongs to the IucA/IucC family.</text>
</comment>
<dbReference type="Pfam" id="PF06276">
    <property type="entry name" value="FhuF"/>
    <property type="match status" value="1"/>
</dbReference>
<dbReference type="PANTHER" id="PTHR34384">
    <property type="entry name" value="L-2,3-DIAMINOPROPANOATE--CITRATE LIGASE"/>
    <property type="match status" value="1"/>
</dbReference>
<protein>
    <submittedName>
        <fullName evidence="5">IucA/IucC family siderophore biosynthesis protein</fullName>
    </submittedName>
</protein>
<reference evidence="5" key="1">
    <citation type="submission" date="2022-09" db="EMBL/GenBank/DDBJ databases">
        <title>Winslowiella arboricola sp. nov., isolated from bleeding cankers on broadleaf hosts.</title>
        <authorList>
            <person name="Brady C."/>
            <person name="Kaur S."/>
            <person name="Crampton B."/>
            <person name="Maddock D."/>
            <person name="Arnold D."/>
            <person name="Denman S."/>
        </authorList>
    </citation>
    <scope>NUCLEOTIDE SEQUENCE</scope>
    <source>
        <strain evidence="5">BAC 15a-03b</strain>
    </source>
</reference>
<dbReference type="GO" id="GO:0019290">
    <property type="term" value="P:siderophore biosynthetic process"/>
    <property type="evidence" value="ECO:0007669"/>
    <property type="project" value="InterPro"/>
</dbReference>
<evidence type="ECO:0000313" key="6">
    <source>
        <dbReference type="Proteomes" id="UP001064262"/>
    </source>
</evidence>
<evidence type="ECO:0000256" key="1">
    <source>
        <dbReference type="ARBA" id="ARBA00007832"/>
    </source>
</evidence>
<feature type="transmembrane region" description="Helical" evidence="2">
    <location>
        <begin position="486"/>
        <end position="508"/>
    </location>
</feature>
<dbReference type="Proteomes" id="UP001064262">
    <property type="component" value="Unassembled WGS sequence"/>
</dbReference>
<feature type="domain" description="Aerobactin siderophore biosynthesis IucA/IucC-like C-terminal" evidence="4">
    <location>
        <begin position="405"/>
        <end position="560"/>
    </location>
</feature>
<keyword evidence="2" id="KW-0812">Transmembrane</keyword>
<dbReference type="GO" id="GO:0016881">
    <property type="term" value="F:acid-amino acid ligase activity"/>
    <property type="evidence" value="ECO:0007669"/>
    <property type="project" value="UniProtKB-ARBA"/>
</dbReference>
<dbReference type="EMBL" id="JAODIM010000043">
    <property type="protein sequence ID" value="MCU5780285.1"/>
    <property type="molecule type" value="Genomic_DNA"/>
</dbReference>
<proteinExistence type="inferred from homology"/>
<dbReference type="PANTHER" id="PTHR34384:SF5">
    <property type="entry name" value="L-2,3-DIAMINOPROPANOATE--CITRATE LIGASE"/>
    <property type="match status" value="1"/>
</dbReference>
<dbReference type="Pfam" id="PF04183">
    <property type="entry name" value="IucA_IucC"/>
    <property type="match status" value="1"/>
</dbReference>
<sequence length="580" mass="65141">MISQHQSTATDVAAQCFLNALLRETSPWQVVEPQHADQLPCLLIPLTDNTDLRIALRYFSLCGHHHYQFPAYLCPTGESQGEAIDFVTLVDALLQQPAIVGELPAESVARFRQRVTDSHRNTHEAIAARPAWRQLRDKALNFAAAEQALLCGHGFHPAPKSHEPFDTEQARRYLPDFSARFPLRWFAVARQNIGGDSLGLTLQQRLQRLVAESAPQLLSEVTENVWLLPMHPWQADRLLQQAWCQRLVASGAVRDLGEAGASWLPTSSSRSLYQENCTDMLKFSLSVRLTNSLRTLSLKEVRRGIRLARLAQTPQWLAWQTRYPTMRVMQEDGWAGLLDEQGNLQQESLLVLRVNLLQDRSQSQTNVLVALTQSAPDGGDSLLAAAVRRLSARLAITARQAARCWLAAYCHHVLVPLFSAEAELGMVLLAHQQNILLEMQQDLPVGLIYRDCQGSAFSRIAQPWLETLGEGEAENRFSEQQLLRYFPYYLLINSTLAVIASLAAAGLATEESLMAQVRDALTRLRHTVPDTTCLDYVLNNLYWQCKGNFFCCLDDHNENTIADPAVIYFDFANPLYIGGY</sequence>
<evidence type="ECO:0000259" key="4">
    <source>
        <dbReference type="Pfam" id="PF06276"/>
    </source>
</evidence>
<evidence type="ECO:0000256" key="2">
    <source>
        <dbReference type="SAM" id="Phobius"/>
    </source>
</evidence>
<dbReference type="InterPro" id="IPR022770">
    <property type="entry name" value="IucA/IucC-like_C"/>
</dbReference>
<feature type="domain" description="Aerobactin siderophore biosynthesis IucA/IucC N-terminal" evidence="3">
    <location>
        <begin position="142"/>
        <end position="371"/>
    </location>
</feature>
<evidence type="ECO:0000259" key="3">
    <source>
        <dbReference type="Pfam" id="PF04183"/>
    </source>
</evidence>
<dbReference type="InterPro" id="IPR007310">
    <property type="entry name" value="Aerobactin_biosyn_IucA/IucC_N"/>
</dbReference>
<name>A0A9J6PX28_9GAMM</name>
<accession>A0A9J6PX28</accession>
<organism evidence="5 6">
    <name type="scientific">Winslowiella arboricola</name>
    <dbReference type="NCBI Taxonomy" id="2978220"/>
    <lineage>
        <taxon>Bacteria</taxon>
        <taxon>Pseudomonadati</taxon>
        <taxon>Pseudomonadota</taxon>
        <taxon>Gammaproteobacteria</taxon>
        <taxon>Enterobacterales</taxon>
        <taxon>Erwiniaceae</taxon>
        <taxon>Winslowiella</taxon>
    </lineage>
</organism>
<evidence type="ECO:0000313" key="5">
    <source>
        <dbReference type="EMBL" id="MCU5780285.1"/>
    </source>
</evidence>
<keyword evidence="6" id="KW-1185">Reference proteome</keyword>
<comment type="caution">
    <text evidence="5">The sequence shown here is derived from an EMBL/GenBank/DDBJ whole genome shotgun (WGS) entry which is preliminary data.</text>
</comment>
<keyword evidence="2" id="KW-1133">Transmembrane helix</keyword>
<keyword evidence="2" id="KW-0472">Membrane</keyword>
<dbReference type="AlphaFoldDB" id="A0A9J6PX28"/>
<dbReference type="InterPro" id="IPR037455">
    <property type="entry name" value="LucA/IucC-like"/>
</dbReference>